<reference evidence="1 2" key="1">
    <citation type="journal article" date="2013" name="Curr. Biol.">
        <title>The Genome of the Foraminiferan Reticulomyxa filosa.</title>
        <authorList>
            <person name="Glockner G."/>
            <person name="Hulsmann N."/>
            <person name="Schleicher M."/>
            <person name="Noegel A.A."/>
            <person name="Eichinger L."/>
            <person name="Gallinger C."/>
            <person name="Pawlowski J."/>
            <person name="Sierra R."/>
            <person name="Euteneuer U."/>
            <person name="Pillet L."/>
            <person name="Moustafa A."/>
            <person name="Platzer M."/>
            <person name="Groth M."/>
            <person name="Szafranski K."/>
            <person name="Schliwa M."/>
        </authorList>
    </citation>
    <scope>NUCLEOTIDE SEQUENCE [LARGE SCALE GENOMIC DNA]</scope>
</reference>
<gene>
    <name evidence="1" type="ORF">RFI_33457</name>
</gene>
<sequence>NNNNNNINININNNNNNNAINLGTNHSVNNREHLNGNDIQMMGQPISSFYQNNISLQFCEDGISPQLPIVKHELKDKPNPKRSVDIKNVAKTLHLLHFLKRKKTFKNFFFFFKQKKKEHNKKKYDRIQESSEDWGVYFEEFNKIYAENNQRLPSIRAIMKQFKIGFPKAKDILTKWAKEFLGKS</sequence>
<protein>
    <submittedName>
        <fullName evidence="1">Uncharacterized protein</fullName>
    </submittedName>
</protein>
<feature type="non-terminal residue" evidence="1">
    <location>
        <position position="184"/>
    </location>
</feature>
<dbReference type="EMBL" id="ASPP01031188">
    <property type="protein sequence ID" value="ETO03945.1"/>
    <property type="molecule type" value="Genomic_DNA"/>
</dbReference>
<accession>X6LTA3</accession>
<evidence type="ECO:0000313" key="2">
    <source>
        <dbReference type="Proteomes" id="UP000023152"/>
    </source>
</evidence>
<proteinExistence type="predicted"/>
<evidence type="ECO:0000313" key="1">
    <source>
        <dbReference type="EMBL" id="ETO03945.1"/>
    </source>
</evidence>
<organism evidence="1 2">
    <name type="scientific">Reticulomyxa filosa</name>
    <dbReference type="NCBI Taxonomy" id="46433"/>
    <lineage>
        <taxon>Eukaryota</taxon>
        <taxon>Sar</taxon>
        <taxon>Rhizaria</taxon>
        <taxon>Retaria</taxon>
        <taxon>Foraminifera</taxon>
        <taxon>Monothalamids</taxon>
        <taxon>Reticulomyxidae</taxon>
        <taxon>Reticulomyxa</taxon>
    </lineage>
</organism>
<feature type="non-terminal residue" evidence="1">
    <location>
        <position position="1"/>
    </location>
</feature>
<name>X6LTA3_RETFI</name>
<keyword evidence="2" id="KW-1185">Reference proteome</keyword>
<comment type="caution">
    <text evidence="1">The sequence shown here is derived from an EMBL/GenBank/DDBJ whole genome shotgun (WGS) entry which is preliminary data.</text>
</comment>
<dbReference type="AlphaFoldDB" id="X6LTA3"/>
<dbReference type="Proteomes" id="UP000023152">
    <property type="component" value="Unassembled WGS sequence"/>
</dbReference>